<protein>
    <submittedName>
        <fullName evidence="2">SMI1/KNR4 family protein</fullName>
    </submittedName>
</protein>
<dbReference type="Pfam" id="PF09346">
    <property type="entry name" value="SMI1_KNR4"/>
    <property type="match status" value="1"/>
</dbReference>
<dbReference type="RefSeq" id="WP_237876504.1">
    <property type="nucleotide sequence ID" value="NZ_JAKLTR010000024.1"/>
</dbReference>
<dbReference type="SMART" id="SM00860">
    <property type="entry name" value="SMI1_KNR4"/>
    <property type="match status" value="1"/>
</dbReference>
<evidence type="ECO:0000259" key="1">
    <source>
        <dbReference type="SMART" id="SM00860"/>
    </source>
</evidence>
<dbReference type="PANTHER" id="PTHR47432">
    <property type="entry name" value="CELL WALL ASSEMBLY REGULATOR SMI1"/>
    <property type="match status" value="1"/>
</dbReference>
<dbReference type="InterPro" id="IPR037883">
    <property type="entry name" value="Knr4/Smi1-like_sf"/>
</dbReference>
<reference evidence="2" key="1">
    <citation type="submission" date="2022-01" db="EMBL/GenBank/DDBJ databases">
        <authorList>
            <person name="Jo J.-H."/>
            <person name="Im W.-T."/>
        </authorList>
    </citation>
    <scope>NUCLEOTIDE SEQUENCE</scope>
    <source>
        <strain evidence="2">NA20</strain>
    </source>
</reference>
<dbReference type="Proteomes" id="UP001165367">
    <property type="component" value="Unassembled WGS sequence"/>
</dbReference>
<dbReference type="Gene3D" id="3.40.1580.10">
    <property type="entry name" value="SMI1/KNR4-like"/>
    <property type="match status" value="1"/>
</dbReference>
<dbReference type="InterPro" id="IPR018958">
    <property type="entry name" value="Knr4/Smi1-like_dom"/>
</dbReference>
<comment type="caution">
    <text evidence="2">The sequence shown here is derived from an EMBL/GenBank/DDBJ whole genome shotgun (WGS) entry which is preliminary data.</text>
</comment>
<organism evidence="2 3">
    <name type="scientific">Terrimonas ginsenosidimutans</name>
    <dbReference type="NCBI Taxonomy" id="2908004"/>
    <lineage>
        <taxon>Bacteria</taxon>
        <taxon>Pseudomonadati</taxon>
        <taxon>Bacteroidota</taxon>
        <taxon>Chitinophagia</taxon>
        <taxon>Chitinophagales</taxon>
        <taxon>Chitinophagaceae</taxon>
        <taxon>Terrimonas</taxon>
    </lineage>
</organism>
<dbReference type="PANTHER" id="PTHR47432:SF1">
    <property type="entry name" value="CELL WALL ASSEMBLY REGULATOR SMI1"/>
    <property type="match status" value="1"/>
</dbReference>
<feature type="domain" description="Knr4/Smi1-like" evidence="1">
    <location>
        <begin position="28"/>
        <end position="166"/>
    </location>
</feature>
<name>A0ABS9KZB9_9BACT</name>
<keyword evidence="3" id="KW-1185">Reference proteome</keyword>
<dbReference type="SUPFAM" id="SSF160631">
    <property type="entry name" value="SMI1/KNR4-like"/>
    <property type="match status" value="1"/>
</dbReference>
<proteinExistence type="predicted"/>
<accession>A0ABS9KZB9</accession>
<dbReference type="EMBL" id="JAKLTR010000024">
    <property type="protein sequence ID" value="MCG2617691.1"/>
    <property type="molecule type" value="Genomic_DNA"/>
</dbReference>
<dbReference type="InterPro" id="IPR051873">
    <property type="entry name" value="KNR4/SMI1_regulator"/>
</dbReference>
<sequence length="208" mass="23315">MLDSKIQNLKNALSEVAPRIVTLSLNQGASDDEIEVLQSLTGKSLPDDLKQLYKSINGNIQEENWGNFFYGLTFYSISESIDELNSRKDFSEQHDAVKLKYSDAQIDGSDLYNPNWIPVATDGSRDRLFVDMAPSDSGTPGQIIYIEGTDLAGILVAESIEKLLEQFTNDLKEGRYHLAEDALEDGNHWLETEDSITLYKLAQGKIYN</sequence>
<evidence type="ECO:0000313" key="3">
    <source>
        <dbReference type="Proteomes" id="UP001165367"/>
    </source>
</evidence>
<evidence type="ECO:0000313" key="2">
    <source>
        <dbReference type="EMBL" id="MCG2617691.1"/>
    </source>
</evidence>
<gene>
    <name evidence="2" type="ORF">LZZ85_25545</name>
</gene>